<evidence type="ECO:0000313" key="5">
    <source>
        <dbReference type="Proteomes" id="UP000293671"/>
    </source>
</evidence>
<dbReference type="RefSeq" id="WP_130432859.1">
    <property type="nucleotide sequence ID" value="NZ_SHKP01000006.1"/>
</dbReference>
<organism evidence="4 5">
    <name type="scientific">Rivibacter subsaxonicus</name>
    <dbReference type="NCBI Taxonomy" id="457575"/>
    <lineage>
        <taxon>Bacteria</taxon>
        <taxon>Pseudomonadati</taxon>
        <taxon>Pseudomonadota</taxon>
        <taxon>Betaproteobacteria</taxon>
        <taxon>Burkholderiales</taxon>
        <taxon>Rivibacter</taxon>
    </lineage>
</organism>
<sequence>MVAARPAVETVWQWLSAVLDPEIPVISVVELGIVREVAWREESLVVTVTPTYSGCPATEVISADIEGALRAHGIEQVRIETRLAPAWTTDWLAEPAREKLRAFGIAPPGRRDPPLSPTGPTQRPGRVLDIRSLDAEAAPVCPHCGSAHTRLVSGFGSTPCKSAHVCNDCLEPFERFKCH</sequence>
<dbReference type="Pfam" id="PF23451">
    <property type="entry name" value="Zn_ribbon_PaaD"/>
    <property type="match status" value="1"/>
</dbReference>
<feature type="domain" description="PaaD zinc beta ribbon" evidence="3">
    <location>
        <begin position="135"/>
        <end position="177"/>
    </location>
</feature>
<evidence type="ECO:0000313" key="4">
    <source>
        <dbReference type="EMBL" id="RZT98146.1"/>
    </source>
</evidence>
<reference evidence="4 5" key="1">
    <citation type="submission" date="2019-02" db="EMBL/GenBank/DDBJ databases">
        <title>Genomic Encyclopedia of Type Strains, Phase IV (KMG-IV): sequencing the most valuable type-strain genomes for metagenomic binning, comparative biology and taxonomic classification.</title>
        <authorList>
            <person name="Goeker M."/>
        </authorList>
    </citation>
    <scope>NUCLEOTIDE SEQUENCE [LARGE SCALE GENOMIC DNA]</scope>
    <source>
        <strain evidence="4 5">DSM 19570</strain>
    </source>
</reference>
<dbReference type="Pfam" id="PF01883">
    <property type="entry name" value="FeS_assembly_P"/>
    <property type="match status" value="1"/>
</dbReference>
<dbReference type="AlphaFoldDB" id="A0A4Q7VP12"/>
<dbReference type="InterPro" id="IPR011883">
    <property type="entry name" value="PaaD-like"/>
</dbReference>
<dbReference type="OrthoDB" id="3684942at2"/>
<dbReference type="InterPro" id="IPR052339">
    <property type="entry name" value="Fe-S_Maturation_MIP18"/>
</dbReference>
<dbReference type="NCBIfam" id="TIGR02159">
    <property type="entry name" value="PA_CoA_Oxy4"/>
    <property type="match status" value="1"/>
</dbReference>
<dbReference type="InterPro" id="IPR002744">
    <property type="entry name" value="MIP18-like"/>
</dbReference>
<dbReference type="EMBL" id="SHKP01000006">
    <property type="protein sequence ID" value="RZT98146.1"/>
    <property type="molecule type" value="Genomic_DNA"/>
</dbReference>
<keyword evidence="5" id="KW-1185">Reference proteome</keyword>
<accession>A0A4Q7VP12</accession>
<dbReference type="SUPFAM" id="SSF117916">
    <property type="entry name" value="Fe-S cluster assembly (FSCA) domain-like"/>
    <property type="match status" value="1"/>
</dbReference>
<gene>
    <name evidence="4" type="ORF">EV670_2555</name>
</gene>
<feature type="region of interest" description="Disordered" evidence="1">
    <location>
        <begin position="104"/>
        <end position="125"/>
    </location>
</feature>
<evidence type="ECO:0000259" key="2">
    <source>
        <dbReference type="Pfam" id="PF01883"/>
    </source>
</evidence>
<comment type="caution">
    <text evidence="4">The sequence shown here is derived from an EMBL/GenBank/DDBJ whole genome shotgun (WGS) entry which is preliminary data.</text>
</comment>
<dbReference type="InterPro" id="IPR034904">
    <property type="entry name" value="FSCA_dom_sf"/>
</dbReference>
<dbReference type="Gene3D" id="3.30.300.130">
    <property type="entry name" value="Fe-S cluster assembly (FSCA)"/>
    <property type="match status" value="1"/>
</dbReference>
<feature type="domain" description="MIP18 family-like" evidence="2">
    <location>
        <begin position="9"/>
        <end position="71"/>
    </location>
</feature>
<evidence type="ECO:0000256" key="1">
    <source>
        <dbReference type="SAM" id="MobiDB-lite"/>
    </source>
</evidence>
<evidence type="ECO:0000259" key="3">
    <source>
        <dbReference type="Pfam" id="PF23451"/>
    </source>
</evidence>
<name>A0A4Q7VP12_9BURK</name>
<dbReference type="PANTHER" id="PTHR42831:SF3">
    <property type="entry name" value="1,2-PHENYLACETYL-COA EPOXIDASE, SUBUNIT D-RELATED"/>
    <property type="match status" value="1"/>
</dbReference>
<dbReference type="Proteomes" id="UP000293671">
    <property type="component" value="Unassembled WGS sequence"/>
</dbReference>
<proteinExistence type="predicted"/>
<protein>
    <submittedName>
        <fullName evidence="4">Ring-1,2-phenylacetyl-CoA epoxidase subunit PaaD</fullName>
    </submittedName>
</protein>
<dbReference type="InterPro" id="IPR056572">
    <property type="entry name" value="Zn_ribbon_PaaD"/>
</dbReference>
<dbReference type="PANTHER" id="PTHR42831">
    <property type="entry name" value="FE-S PROTEIN MATURATION AUXILIARY FACTOR YITW"/>
    <property type="match status" value="1"/>
</dbReference>